<dbReference type="AlphaFoldDB" id="A0A6M4H152"/>
<dbReference type="Pfam" id="PF13692">
    <property type="entry name" value="Glyco_trans_1_4"/>
    <property type="match status" value="1"/>
</dbReference>
<dbReference type="CDD" id="cd03801">
    <property type="entry name" value="GT4_PimA-like"/>
    <property type="match status" value="1"/>
</dbReference>
<evidence type="ECO:0000313" key="6">
    <source>
        <dbReference type="Proteomes" id="UP000501534"/>
    </source>
</evidence>
<dbReference type="GO" id="GO:0016757">
    <property type="term" value="F:glycosyltransferase activity"/>
    <property type="evidence" value="ECO:0007669"/>
    <property type="project" value="UniProtKB-KW"/>
</dbReference>
<dbReference type="Proteomes" id="UP000501534">
    <property type="component" value="Chromosome"/>
</dbReference>
<feature type="domain" description="Glycosyltransferase 2-like" evidence="4">
    <location>
        <begin position="3"/>
        <end position="114"/>
    </location>
</feature>
<keyword evidence="6" id="KW-1185">Reference proteome</keyword>
<dbReference type="EMBL" id="CP053069">
    <property type="protein sequence ID" value="QJR11577.1"/>
    <property type="molecule type" value="Genomic_DNA"/>
</dbReference>
<keyword evidence="2" id="KW-0328">Glycosyltransferase</keyword>
<sequence>MLTVIIPVFLGLRETQRCIESVLAARCETAHEVTVVDDASPDAEISAWLGKVERSGRIRLIVHPANRGFVASVNEGMEGASGDVVLLNSDTEVADGWLDRLVACAKRESRAGTVTPFSNNATICSYPRSGESNALPAGTTTAAMDQLFATTNAGQSIDIPTAVGFCMLITRECREAVGPFDEEAFGQGYGEEVDFCMRATRLGFRNLLCADTFVFHEGEVSFGKSGTERRLAAQNIVDGRYPEFQSRLREFLEHEPARALRRGVDLERLRTSQKPVVLFVSHDWGGGVQKHVDALADLVSADAEVLLLQPTHGGNLTLKWLRRGEEFRAWFDRLEPDLVALLRSLAVSRVHYHHVHGLPREILGLADRLSVPFDVTLHDYTAYCPQYHLGDERGRYCGEPDTAGCEACVRRRPHAWGISVVQWRETFEAFLRRADRLLAPSHDLALRIVARYPGLPVQEWPHFEAVPEAMPPAFRIVLLGGLSTVKGLDVLEACVHDAIRRRLPLHFRVIGHLGRGLAQWPEAPLSITGSYPDARLDELLSLERADAVLFLSQVPESYSYTLTVAMRSGAPIVAPDFGAFPERLKGSRSAVLFPLATPPAGINDLLLDLLSPAVRTAAGD</sequence>
<accession>A0A6M4H152</accession>
<comment type="similarity">
    <text evidence="1">Belongs to the glycosyltransferase 2 family.</text>
</comment>
<dbReference type="SUPFAM" id="SSF53756">
    <property type="entry name" value="UDP-Glycosyltransferase/glycogen phosphorylase"/>
    <property type="match status" value="1"/>
</dbReference>
<dbReference type="Gene3D" id="3.90.550.10">
    <property type="entry name" value="Spore Coat Polysaccharide Biosynthesis Protein SpsA, Chain A"/>
    <property type="match status" value="1"/>
</dbReference>
<evidence type="ECO:0000259" key="4">
    <source>
        <dbReference type="Pfam" id="PF00535"/>
    </source>
</evidence>
<dbReference type="RefSeq" id="WP_171093035.1">
    <property type="nucleotide sequence ID" value="NZ_CP053069.1"/>
</dbReference>
<dbReference type="InterPro" id="IPR001173">
    <property type="entry name" value="Glyco_trans_2-like"/>
</dbReference>
<keyword evidence="3" id="KW-0808">Transferase</keyword>
<dbReference type="KEGG" id="uru:DSM104443_02656"/>
<evidence type="ECO:0000256" key="3">
    <source>
        <dbReference type="ARBA" id="ARBA00022679"/>
    </source>
</evidence>
<reference evidence="5 6" key="1">
    <citation type="submission" date="2020-04" db="EMBL/GenBank/DDBJ databases">
        <title>Usitatibacter rugosus gen. nov., sp. nov. and Usitatibacter palustris sp. nov., novel members of Usitatibacteraceae fam. nov. within the order Nitrosomonadales isolated from soil.</title>
        <authorList>
            <person name="Huber K.J."/>
            <person name="Neumann-Schaal M."/>
            <person name="Geppert A."/>
            <person name="Luckner M."/>
            <person name="Wanner G."/>
            <person name="Overmann J."/>
        </authorList>
    </citation>
    <scope>NUCLEOTIDE SEQUENCE [LARGE SCALE GENOMIC DNA]</scope>
    <source>
        <strain evidence="5 6">0125_3</strain>
    </source>
</reference>
<dbReference type="InterPro" id="IPR029044">
    <property type="entry name" value="Nucleotide-diphossugar_trans"/>
</dbReference>
<dbReference type="Gene3D" id="3.40.50.2000">
    <property type="entry name" value="Glycogen Phosphorylase B"/>
    <property type="match status" value="2"/>
</dbReference>
<proteinExistence type="inferred from homology"/>
<dbReference type="PANTHER" id="PTHR43179">
    <property type="entry name" value="RHAMNOSYLTRANSFERASE WBBL"/>
    <property type="match status" value="1"/>
</dbReference>
<dbReference type="SUPFAM" id="SSF53448">
    <property type="entry name" value="Nucleotide-diphospho-sugar transferases"/>
    <property type="match status" value="1"/>
</dbReference>
<evidence type="ECO:0000256" key="1">
    <source>
        <dbReference type="ARBA" id="ARBA00006739"/>
    </source>
</evidence>
<name>A0A6M4H152_9PROT</name>
<evidence type="ECO:0000256" key="2">
    <source>
        <dbReference type="ARBA" id="ARBA00022676"/>
    </source>
</evidence>
<gene>
    <name evidence="5" type="ORF">DSM104443_02656</name>
</gene>
<organism evidence="5 6">
    <name type="scientific">Usitatibacter rugosus</name>
    <dbReference type="NCBI Taxonomy" id="2732067"/>
    <lineage>
        <taxon>Bacteria</taxon>
        <taxon>Pseudomonadati</taxon>
        <taxon>Pseudomonadota</taxon>
        <taxon>Betaproteobacteria</taxon>
        <taxon>Nitrosomonadales</taxon>
        <taxon>Usitatibacteraceae</taxon>
        <taxon>Usitatibacter</taxon>
    </lineage>
</organism>
<protein>
    <recommendedName>
        <fullName evidence="4">Glycosyltransferase 2-like domain-containing protein</fullName>
    </recommendedName>
</protein>
<dbReference type="Pfam" id="PF00535">
    <property type="entry name" value="Glycos_transf_2"/>
    <property type="match status" value="1"/>
</dbReference>
<evidence type="ECO:0000313" key="5">
    <source>
        <dbReference type="EMBL" id="QJR11577.1"/>
    </source>
</evidence>
<dbReference type="PANTHER" id="PTHR43179:SF12">
    <property type="entry name" value="GALACTOFURANOSYLTRANSFERASE GLFT2"/>
    <property type="match status" value="1"/>
</dbReference>